<dbReference type="Proteomes" id="UP000677913">
    <property type="component" value="Unassembled WGS sequence"/>
</dbReference>
<organism evidence="3 4">
    <name type="scientific">Actinocrinis puniceicyclus</name>
    <dbReference type="NCBI Taxonomy" id="977794"/>
    <lineage>
        <taxon>Bacteria</taxon>
        <taxon>Bacillati</taxon>
        <taxon>Actinomycetota</taxon>
        <taxon>Actinomycetes</taxon>
        <taxon>Catenulisporales</taxon>
        <taxon>Actinospicaceae</taxon>
        <taxon>Actinocrinis</taxon>
    </lineage>
</organism>
<evidence type="ECO:0000313" key="4">
    <source>
        <dbReference type="Proteomes" id="UP000677913"/>
    </source>
</evidence>
<gene>
    <name evidence="3" type="ORF">KGA66_01200</name>
</gene>
<keyword evidence="2" id="KW-1133">Transmembrane helix</keyword>
<feature type="compositionally biased region" description="Low complexity" evidence="1">
    <location>
        <begin position="650"/>
        <end position="673"/>
    </location>
</feature>
<keyword evidence="2" id="KW-0472">Membrane</keyword>
<dbReference type="RefSeq" id="WP_211463499.1">
    <property type="nucleotide sequence ID" value="NZ_JAGSXH010000002.1"/>
</dbReference>
<comment type="caution">
    <text evidence="3">The sequence shown here is derived from an EMBL/GenBank/DDBJ whole genome shotgun (WGS) entry which is preliminary data.</text>
</comment>
<feature type="compositionally biased region" description="Low complexity" evidence="1">
    <location>
        <begin position="64"/>
        <end position="90"/>
    </location>
</feature>
<feature type="region of interest" description="Disordered" evidence="1">
    <location>
        <begin position="558"/>
        <end position="674"/>
    </location>
</feature>
<accession>A0A8J8BCC8</accession>
<evidence type="ECO:0000313" key="3">
    <source>
        <dbReference type="EMBL" id="MBS2961644.1"/>
    </source>
</evidence>
<proteinExistence type="predicted"/>
<evidence type="ECO:0000256" key="1">
    <source>
        <dbReference type="SAM" id="MobiDB-lite"/>
    </source>
</evidence>
<keyword evidence="2" id="KW-0812">Transmembrane</keyword>
<feature type="compositionally biased region" description="Low complexity" evidence="1">
    <location>
        <begin position="624"/>
        <end position="641"/>
    </location>
</feature>
<feature type="region of interest" description="Disordered" evidence="1">
    <location>
        <begin position="1"/>
        <end position="102"/>
    </location>
</feature>
<evidence type="ECO:0000256" key="2">
    <source>
        <dbReference type="SAM" id="Phobius"/>
    </source>
</evidence>
<keyword evidence="4" id="KW-1185">Reference proteome</keyword>
<dbReference type="AlphaFoldDB" id="A0A8J8BCC8"/>
<sequence length="756" mass="75792">MNQYGDLPHHSDNADQHSANRYTGRRRARFDTDHTGIDEGGQLLRSPADTATVTRYRTGPKHPTAGLSDTAATAAGAQHATRRPAAGARTPGRRRAPDADVTRGRLSGRLAKAGPLALAMAVGGAVAAFAAPANAPVAAEPAAVACALTVPDQPLTAQGLATPYQLSGVGGNACHEADAGTAAFVQGLVLDPATGRLSVYDPLVVDAGSEPAVAPVVPTLPANAIVALWFGFNGNVLTLRGSGVQAGACVNGTDNSPFGQFAYCNAPALFTAARTAVQQGRLSIPPLGTAADKQPCPTTRDFGMVDQDQSDNVTTTYLVLADGRTAQNTQTAVKSLRGKAPSVVANGSDNLLLDHFIDPALGCTPFTAPDLADNGFAATALGLNELQAAADQAAPVAYVPLNDPMVLDGNGAQDDQKTDLYRAGVDQPALAQVPGSAAQYCEQLRTIGVTRTKMDHSLTDTTVSPDTGAASNLFTFLAMRLQQSYVNLGCARLLNMRNPVHLKVNGNGLVVDAAFDQVTAGVSASASASVGASTTASASTSASAVVSPSASVSAAVSVSPSVPASGGGSGASGKPVTSTRTPAPTVQSSTPAIPITTPPATSAQAVPPPPASAAAGGPGSHNTGSSPSAGAAAPGSPGAPAQQTGRPRDGATPSSPGAMGAAGPGNDPGASSAVKPITAVTSTPISVTGFEHKFAASSKNPDSALAGPDPMASAGFSVMNSRVFWALGGALLVLCVSLLYRRRPRPAKQSRRGVSS</sequence>
<name>A0A8J8BCC8_9ACTN</name>
<dbReference type="EMBL" id="JAGSXH010000002">
    <property type="protein sequence ID" value="MBS2961644.1"/>
    <property type="molecule type" value="Genomic_DNA"/>
</dbReference>
<protein>
    <submittedName>
        <fullName evidence="3">Uncharacterized protein</fullName>
    </submittedName>
</protein>
<feature type="compositionally biased region" description="Low complexity" evidence="1">
    <location>
        <begin position="587"/>
        <end position="605"/>
    </location>
</feature>
<reference evidence="3" key="1">
    <citation type="submission" date="2021-04" db="EMBL/GenBank/DDBJ databases">
        <title>Genome based classification of Actinospica acidithermotolerans sp. nov., an actinobacterium isolated from an Indonesian hot spring.</title>
        <authorList>
            <person name="Kusuma A.B."/>
            <person name="Putra K.E."/>
            <person name="Nafisah S."/>
            <person name="Loh J."/>
            <person name="Nouioui I."/>
            <person name="Goodfellow M."/>
        </authorList>
    </citation>
    <scope>NUCLEOTIDE SEQUENCE</scope>
    <source>
        <strain evidence="3">DSM 45618</strain>
    </source>
</reference>
<feature type="transmembrane region" description="Helical" evidence="2">
    <location>
        <begin position="723"/>
        <end position="740"/>
    </location>
</feature>
<feature type="compositionally biased region" description="Polar residues" evidence="1">
    <location>
        <begin position="575"/>
        <end position="586"/>
    </location>
</feature>